<protein>
    <submittedName>
        <fullName evidence="3">Uncharacterized protein</fullName>
    </submittedName>
</protein>
<comment type="caution">
    <text evidence="3">The sequence shown here is derived from an EMBL/GenBank/DDBJ whole genome shotgun (WGS) entry which is preliminary data.</text>
</comment>
<organism evidence="3 4">
    <name type="scientific">Caerostris extrusa</name>
    <name type="common">Bark spider</name>
    <name type="synonym">Caerostris bankana</name>
    <dbReference type="NCBI Taxonomy" id="172846"/>
    <lineage>
        <taxon>Eukaryota</taxon>
        <taxon>Metazoa</taxon>
        <taxon>Ecdysozoa</taxon>
        <taxon>Arthropoda</taxon>
        <taxon>Chelicerata</taxon>
        <taxon>Arachnida</taxon>
        <taxon>Araneae</taxon>
        <taxon>Araneomorphae</taxon>
        <taxon>Entelegynae</taxon>
        <taxon>Araneoidea</taxon>
        <taxon>Araneidae</taxon>
        <taxon>Caerostris</taxon>
    </lineage>
</organism>
<keyword evidence="2" id="KW-1133">Transmembrane helix</keyword>
<dbReference type="Proteomes" id="UP001054945">
    <property type="component" value="Unassembled WGS sequence"/>
</dbReference>
<dbReference type="EMBL" id="BPLR01012294">
    <property type="protein sequence ID" value="GIY52827.1"/>
    <property type="molecule type" value="Genomic_DNA"/>
</dbReference>
<evidence type="ECO:0000313" key="3">
    <source>
        <dbReference type="EMBL" id="GIY52827.1"/>
    </source>
</evidence>
<keyword evidence="4" id="KW-1185">Reference proteome</keyword>
<proteinExistence type="predicted"/>
<feature type="region of interest" description="Disordered" evidence="1">
    <location>
        <begin position="37"/>
        <end position="64"/>
    </location>
</feature>
<accession>A0AAV4U592</accession>
<keyword evidence="2" id="KW-0472">Membrane</keyword>
<evidence type="ECO:0000313" key="4">
    <source>
        <dbReference type="Proteomes" id="UP001054945"/>
    </source>
</evidence>
<sequence>MNPTCHKSPTAQAPENHTHEKLSLSTPVIITTLHLRPTARNGTDKKKLQAPKTTAQPTRVGVTSGLSQNDRRLSWLARRTLRTPALYRFFCTVSLRWGAPVGNELYIKNFLFFSFTRLFFSFSLCLLFLLPVVV</sequence>
<evidence type="ECO:0000256" key="2">
    <source>
        <dbReference type="SAM" id="Phobius"/>
    </source>
</evidence>
<feature type="region of interest" description="Disordered" evidence="1">
    <location>
        <begin position="1"/>
        <end position="21"/>
    </location>
</feature>
<gene>
    <name evidence="3" type="ORF">CEXT_97811</name>
</gene>
<reference evidence="3 4" key="1">
    <citation type="submission" date="2021-06" db="EMBL/GenBank/DDBJ databases">
        <title>Caerostris extrusa draft genome.</title>
        <authorList>
            <person name="Kono N."/>
            <person name="Arakawa K."/>
        </authorList>
    </citation>
    <scope>NUCLEOTIDE SEQUENCE [LARGE SCALE GENOMIC DNA]</scope>
</reference>
<evidence type="ECO:0000256" key="1">
    <source>
        <dbReference type="SAM" id="MobiDB-lite"/>
    </source>
</evidence>
<keyword evidence="2" id="KW-0812">Transmembrane</keyword>
<dbReference type="AlphaFoldDB" id="A0AAV4U592"/>
<name>A0AAV4U592_CAEEX</name>
<feature type="transmembrane region" description="Helical" evidence="2">
    <location>
        <begin position="111"/>
        <end position="133"/>
    </location>
</feature>
<feature type="compositionally biased region" description="Polar residues" evidence="1">
    <location>
        <begin position="1"/>
        <end position="15"/>
    </location>
</feature>